<dbReference type="Gene3D" id="1.10.443.10">
    <property type="entry name" value="Intergrase catalytic core"/>
    <property type="match status" value="1"/>
</dbReference>
<evidence type="ECO:0000256" key="2">
    <source>
        <dbReference type="ARBA" id="ARBA00023125"/>
    </source>
</evidence>
<evidence type="ECO:0000256" key="1">
    <source>
        <dbReference type="ARBA" id="ARBA00008857"/>
    </source>
</evidence>
<organism evidence="4 5">
    <name type="scientific">Phocaeicola vulgatus</name>
    <name type="common">Bacteroides vulgatus</name>
    <dbReference type="NCBI Taxonomy" id="821"/>
    <lineage>
        <taxon>Bacteria</taxon>
        <taxon>Pseudomonadati</taxon>
        <taxon>Bacteroidota</taxon>
        <taxon>Bacteroidia</taxon>
        <taxon>Bacteroidales</taxon>
        <taxon>Bacteroidaceae</taxon>
        <taxon>Phocaeicola</taxon>
    </lineage>
</organism>
<dbReference type="EMBL" id="MNQV01000234">
    <property type="protein sequence ID" value="OKZ43788.1"/>
    <property type="molecule type" value="Genomic_DNA"/>
</dbReference>
<dbReference type="PANTHER" id="PTHR30349">
    <property type="entry name" value="PHAGE INTEGRASE-RELATED"/>
    <property type="match status" value="1"/>
</dbReference>
<dbReference type="GO" id="GO:0015074">
    <property type="term" value="P:DNA integration"/>
    <property type="evidence" value="ECO:0007669"/>
    <property type="project" value="InterPro"/>
</dbReference>
<dbReference type="Pfam" id="PF13102">
    <property type="entry name" value="Phage_int_SAM_5"/>
    <property type="match status" value="1"/>
</dbReference>
<dbReference type="SUPFAM" id="SSF56349">
    <property type="entry name" value="DNA breaking-rejoining enzymes"/>
    <property type="match status" value="1"/>
</dbReference>
<dbReference type="InterPro" id="IPR002104">
    <property type="entry name" value="Integrase_catalytic"/>
</dbReference>
<dbReference type="Pfam" id="PF00589">
    <property type="entry name" value="Phage_integrase"/>
    <property type="match status" value="1"/>
</dbReference>
<protein>
    <submittedName>
        <fullName evidence="4">Mobilization protein</fullName>
    </submittedName>
</protein>
<dbReference type="PANTHER" id="PTHR30349:SF64">
    <property type="entry name" value="PROPHAGE INTEGRASE INTD-RELATED"/>
    <property type="match status" value="1"/>
</dbReference>
<name>A0A1Q6ISH5_PHOVU</name>
<dbReference type="InterPro" id="IPR035386">
    <property type="entry name" value="Arm-DNA-bind_5"/>
</dbReference>
<dbReference type="GO" id="GO:0003677">
    <property type="term" value="F:DNA binding"/>
    <property type="evidence" value="ECO:0007669"/>
    <property type="project" value="UniProtKB-KW"/>
</dbReference>
<dbReference type="Gene3D" id="1.10.150.130">
    <property type="match status" value="1"/>
</dbReference>
<evidence type="ECO:0000313" key="5">
    <source>
        <dbReference type="Proteomes" id="UP000186631"/>
    </source>
</evidence>
<reference evidence="4 5" key="1">
    <citation type="journal article" date="2016" name="Nat. Biotechnol.">
        <title>Measurement of bacterial replication rates in microbial communities.</title>
        <authorList>
            <person name="Brown C.T."/>
            <person name="Olm M.R."/>
            <person name="Thomas B.C."/>
            <person name="Banfield J.F."/>
        </authorList>
    </citation>
    <scope>NUCLEOTIDE SEQUENCE [LARGE SCALE GENOMIC DNA]</scope>
    <source>
        <strain evidence="4">42_262</strain>
    </source>
</reference>
<comment type="similarity">
    <text evidence="1">Belongs to the 'phage' integrase family.</text>
</comment>
<dbReference type="Proteomes" id="UP000186631">
    <property type="component" value="Unassembled WGS sequence"/>
</dbReference>
<dbReference type="InterPro" id="IPR050090">
    <property type="entry name" value="Tyrosine_recombinase_XerCD"/>
</dbReference>
<sequence>MGKSKEPIRLRQRKTASGNITLYLDIYLNGKRSYEYLKLYLIPETNRKDKEKNRQTLQLAEAIKAKRVVELQNGEYGFNAAYKLETNFLDYYRAMCEKRHGNPESRGNWGNWYSCLKHLERYCKPNTTFKDITPEWIIGFREHLDKNARCRDKRKIITTEEVTKPLSQNSKVSYFNKLRACINQAFEDRIIPHNPLRGIEGFKQAETERSYLTLEEVKAMAAAHCKYPALKNAFMFSCLTGLRKSDIEKLRWREVQQQGDFTRIIFKQKKTGGQEYLDINKQAVQYMGVRREPDDRVFVGFKYSAYMIAELRMWANRAGITKDITFHSGRHTFAVLMLDLGAEIYTVQKLLGHKELSTTQIYAKILDKKKQEAVAMIPDIFGDDDNKE</sequence>
<comment type="caution">
    <text evidence="4">The sequence shown here is derived from an EMBL/GenBank/DDBJ whole genome shotgun (WGS) entry which is preliminary data.</text>
</comment>
<proteinExistence type="inferred from homology"/>
<dbReference type="AlphaFoldDB" id="A0A1Q6ISH5"/>
<dbReference type="InterPro" id="IPR025269">
    <property type="entry name" value="SAM-like_dom"/>
</dbReference>
<keyword evidence="2" id="KW-0238">DNA-binding</keyword>
<dbReference type="RefSeq" id="WP_134978506.1">
    <property type="nucleotide sequence ID" value="NZ_CAXSSN010000033.1"/>
</dbReference>
<evidence type="ECO:0000313" key="4">
    <source>
        <dbReference type="EMBL" id="OKZ43788.1"/>
    </source>
</evidence>
<keyword evidence="3" id="KW-0233">DNA recombination</keyword>
<evidence type="ECO:0000256" key="3">
    <source>
        <dbReference type="ARBA" id="ARBA00023172"/>
    </source>
</evidence>
<dbReference type="GO" id="GO:0006310">
    <property type="term" value="P:DNA recombination"/>
    <property type="evidence" value="ECO:0007669"/>
    <property type="project" value="UniProtKB-KW"/>
</dbReference>
<dbReference type="Pfam" id="PF17293">
    <property type="entry name" value="Arm-DNA-bind_5"/>
    <property type="match status" value="1"/>
</dbReference>
<accession>A0A1Q6ISH5</accession>
<dbReference type="InterPro" id="IPR011010">
    <property type="entry name" value="DNA_brk_join_enz"/>
</dbReference>
<dbReference type="InterPro" id="IPR013762">
    <property type="entry name" value="Integrase-like_cat_sf"/>
</dbReference>
<gene>
    <name evidence="4" type="ORF">BHV80_16855</name>
</gene>
<dbReference type="InterPro" id="IPR010998">
    <property type="entry name" value="Integrase_recombinase_N"/>
</dbReference>
<dbReference type="CDD" id="cd01185">
    <property type="entry name" value="INTN1_C_like"/>
    <property type="match status" value="1"/>
</dbReference>
<dbReference type="PROSITE" id="PS51898">
    <property type="entry name" value="TYR_RECOMBINASE"/>
    <property type="match status" value="1"/>
</dbReference>